<feature type="compositionally biased region" description="Pro residues" evidence="3">
    <location>
        <begin position="22"/>
        <end position="38"/>
    </location>
</feature>
<dbReference type="SUPFAM" id="SSF101233">
    <property type="entry name" value="PWI domain"/>
    <property type="match status" value="1"/>
</dbReference>
<evidence type="ECO:0000259" key="5">
    <source>
        <dbReference type="PROSITE" id="PS51025"/>
    </source>
</evidence>
<dbReference type="InterPro" id="IPR034268">
    <property type="entry name" value="RBM25_RRM"/>
</dbReference>
<dbReference type="EMBL" id="JAUJYO010000008">
    <property type="protein sequence ID" value="KAK1310955.1"/>
    <property type="molecule type" value="Genomic_DNA"/>
</dbReference>
<feature type="region of interest" description="Disordered" evidence="3">
    <location>
        <begin position="663"/>
        <end position="739"/>
    </location>
</feature>
<feature type="domain" description="RRM" evidence="4">
    <location>
        <begin position="234"/>
        <end position="312"/>
    </location>
</feature>
<feature type="compositionally biased region" description="Basic residues" evidence="3">
    <location>
        <begin position="580"/>
        <end position="597"/>
    </location>
</feature>
<dbReference type="SMART" id="SM00311">
    <property type="entry name" value="PWI"/>
    <property type="match status" value="1"/>
</dbReference>
<dbReference type="Pfam" id="PF00076">
    <property type="entry name" value="RRM_1"/>
    <property type="match status" value="1"/>
</dbReference>
<evidence type="ECO:0000313" key="7">
    <source>
        <dbReference type="Proteomes" id="UP001180020"/>
    </source>
</evidence>
<dbReference type="Pfam" id="PF01480">
    <property type="entry name" value="PWI"/>
    <property type="match status" value="1"/>
</dbReference>
<feature type="compositionally biased region" description="Basic and acidic residues" evidence="3">
    <location>
        <begin position="423"/>
        <end position="452"/>
    </location>
</feature>
<evidence type="ECO:0000256" key="3">
    <source>
        <dbReference type="SAM" id="MobiDB-lite"/>
    </source>
</evidence>
<evidence type="ECO:0000256" key="2">
    <source>
        <dbReference type="PROSITE-ProRule" id="PRU00176"/>
    </source>
</evidence>
<dbReference type="SUPFAM" id="SSF54928">
    <property type="entry name" value="RNA-binding domain, RBD"/>
    <property type="match status" value="1"/>
</dbReference>
<dbReference type="InterPro" id="IPR035979">
    <property type="entry name" value="RBD_domain_sf"/>
</dbReference>
<feature type="compositionally biased region" description="Pro residues" evidence="3">
    <location>
        <begin position="49"/>
        <end position="64"/>
    </location>
</feature>
<dbReference type="PROSITE" id="PS50102">
    <property type="entry name" value="RRM"/>
    <property type="match status" value="1"/>
</dbReference>
<dbReference type="PANTHER" id="PTHR47334">
    <property type="entry name" value="SPLICING FACTOR PWI DOMAIN-CONTAINING PROTEIN / RNA RECOGNITION MOTIF (RRM)-CONTAINING PROTEIN"/>
    <property type="match status" value="1"/>
</dbReference>
<evidence type="ECO:0000256" key="1">
    <source>
        <dbReference type="ARBA" id="ARBA00022664"/>
    </source>
</evidence>
<dbReference type="PANTHER" id="PTHR47334:SF2">
    <property type="entry name" value="RNA-BINDING MOTIF PROTEIN 25"/>
    <property type="match status" value="1"/>
</dbReference>
<dbReference type="Proteomes" id="UP001180020">
    <property type="component" value="Unassembled WGS sequence"/>
</dbReference>
<dbReference type="Gene3D" id="1.20.1390.10">
    <property type="entry name" value="PWI domain"/>
    <property type="match status" value="1"/>
</dbReference>
<feature type="region of interest" description="Disordered" evidence="3">
    <location>
        <begin position="327"/>
        <end position="518"/>
    </location>
</feature>
<dbReference type="Gene3D" id="3.30.70.330">
    <property type="match status" value="1"/>
</dbReference>
<evidence type="ECO:0000259" key="4">
    <source>
        <dbReference type="PROSITE" id="PS50102"/>
    </source>
</evidence>
<evidence type="ECO:0000313" key="6">
    <source>
        <dbReference type="EMBL" id="KAK1310955.1"/>
    </source>
</evidence>
<comment type="caution">
    <text evidence="6">The sequence shown here is derived from an EMBL/GenBank/DDBJ whole genome shotgun (WGS) entry which is preliminary data.</text>
</comment>
<dbReference type="AlphaFoldDB" id="A0AAV9EBK2"/>
<keyword evidence="1" id="KW-0507">mRNA processing</keyword>
<proteinExistence type="predicted"/>
<dbReference type="InterPro" id="IPR036483">
    <property type="entry name" value="PWI_dom_sf"/>
</dbReference>
<keyword evidence="2" id="KW-0694">RNA-binding</keyword>
<feature type="compositionally biased region" description="Basic and acidic residues" evidence="3">
    <location>
        <begin position="780"/>
        <end position="838"/>
    </location>
</feature>
<feature type="compositionally biased region" description="Pro residues" evidence="3">
    <location>
        <begin position="410"/>
        <end position="419"/>
    </location>
</feature>
<feature type="compositionally biased region" description="Polar residues" evidence="3">
    <location>
        <begin position="679"/>
        <end position="688"/>
    </location>
</feature>
<dbReference type="GO" id="GO:0003723">
    <property type="term" value="F:RNA binding"/>
    <property type="evidence" value="ECO:0007669"/>
    <property type="project" value="UniProtKB-UniRule"/>
</dbReference>
<dbReference type="GO" id="GO:0006397">
    <property type="term" value="P:mRNA processing"/>
    <property type="evidence" value="ECO:0007669"/>
    <property type="project" value="UniProtKB-KW"/>
</dbReference>
<feature type="region of interest" description="Disordered" evidence="3">
    <location>
        <begin position="543"/>
        <end position="637"/>
    </location>
</feature>
<feature type="compositionally biased region" description="Basic and acidic residues" evidence="3">
    <location>
        <begin position="464"/>
        <end position="518"/>
    </location>
</feature>
<dbReference type="PROSITE" id="PS51025">
    <property type="entry name" value="PWI"/>
    <property type="match status" value="1"/>
</dbReference>
<dbReference type="CDD" id="cd12446">
    <property type="entry name" value="RRM_RBM25"/>
    <property type="match status" value="1"/>
</dbReference>
<organism evidence="6 7">
    <name type="scientific">Acorus calamus</name>
    <name type="common">Sweet flag</name>
    <dbReference type="NCBI Taxonomy" id="4465"/>
    <lineage>
        <taxon>Eukaryota</taxon>
        <taxon>Viridiplantae</taxon>
        <taxon>Streptophyta</taxon>
        <taxon>Embryophyta</taxon>
        <taxon>Tracheophyta</taxon>
        <taxon>Spermatophyta</taxon>
        <taxon>Magnoliopsida</taxon>
        <taxon>Liliopsida</taxon>
        <taxon>Acoraceae</taxon>
        <taxon>Acorus</taxon>
    </lineage>
</organism>
<reference evidence="6" key="2">
    <citation type="submission" date="2023-06" db="EMBL/GenBank/DDBJ databases">
        <authorList>
            <person name="Ma L."/>
            <person name="Liu K.-W."/>
            <person name="Li Z."/>
            <person name="Hsiao Y.-Y."/>
            <person name="Qi Y."/>
            <person name="Fu T."/>
            <person name="Tang G."/>
            <person name="Zhang D."/>
            <person name="Sun W.-H."/>
            <person name="Liu D.-K."/>
            <person name="Li Y."/>
            <person name="Chen G.-Z."/>
            <person name="Liu X.-D."/>
            <person name="Liao X.-Y."/>
            <person name="Jiang Y.-T."/>
            <person name="Yu X."/>
            <person name="Hao Y."/>
            <person name="Huang J."/>
            <person name="Zhao X.-W."/>
            <person name="Ke S."/>
            <person name="Chen Y.-Y."/>
            <person name="Wu W.-L."/>
            <person name="Hsu J.-L."/>
            <person name="Lin Y.-F."/>
            <person name="Huang M.-D."/>
            <person name="Li C.-Y."/>
            <person name="Huang L."/>
            <person name="Wang Z.-W."/>
            <person name="Zhao X."/>
            <person name="Zhong W.-Y."/>
            <person name="Peng D.-H."/>
            <person name="Ahmad S."/>
            <person name="Lan S."/>
            <person name="Zhang J.-S."/>
            <person name="Tsai W.-C."/>
            <person name="Van De Peer Y."/>
            <person name="Liu Z.-J."/>
        </authorList>
    </citation>
    <scope>NUCLEOTIDE SEQUENCE</scope>
    <source>
        <strain evidence="6">CP</strain>
        <tissue evidence="6">Leaves</tissue>
    </source>
</reference>
<protein>
    <recommendedName>
        <fullName evidence="8">RNA-binding protein 25</fullName>
    </recommendedName>
</protein>
<feature type="compositionally biased region" description="Basic and acidic residues" evidence="3">
    <location>
        <begin position="543"/>
        <end position="568"/>
    </location>
</feature>
<sequence length="956" mass="108337">MAVPSPSSETKTPKPETSESDNPPPIHQVTPPQPPPPTSTTSTAADTPNPNPNPPIITPPPPTAPSFRPVSAPAPPTSAGTVPQFYPILQNPSFPSPAMQSHGYPPPPGQNAGVHPPGVPMMAPGGMYPNAAPMPYPHMPNGYGIPPSQPLQMPPPDSDHGGDKVIFSAGIARYPSPYAPMVRPAFPLRPPSAMGVVQPMSRPPIPGIHGVPSIAPPMVRPVVPIITPAEKPQTTVYVGKISPTVDNEFLLSLLRLCGPVKSWKRAQDPTDGSLRSFGFCEFESAEGVLRALRLLNKFNVDGRELVLNVTQATREYLERYVEKKKEREKLKDAEAEGTLKETDNATAVEKEEATKTASADSKKDEDSAGDKENQDAAQKLGVITDDDREADKDALEKLTNMIEERLKTKPLPPPPPPPAHMDSSAKPKSEFPVKSKDGDSDVDIMKSEAAEDKNDDETTSENRLSAEHDKSEISSSDKSRRYEDRRNRDRERDLKREKERELERFEREQERERLRRERDRELKIREAERLYKERLREWEARERDKEYLRQHEKDKEKDRERERRREIMDQEYESDDENIKKRRRRSSMHEEKKKKRLREKEDDQRDRLREDEEIAEAKKRALEEQQHKKDETDVEFLQAINEDEKNMMEEDEISVEGGQNATVQVCESDPGSGDAGASNGVTDESIVNSLGVPDTRQNNSNAPARKLGFGLVGSGKRTTVPSVFHEEDDEDLEKEKKMRPLVPIDYSTEEIQAVQTPVSGALPHLAAAAEFAKRISSGTPKEEKTESERERSKRSNHRERDRNDDEVSRARDDSRDRAHDKAVDRDKDRERGSDKLKTNESKKLLDAKQLIDMIPKTKEELFSYEINWAVYDEHELHERMKPWISKKITEFLGEEEPTLVDYIVTSTKEHLKAFQMLELLQSILDDEAEMFVLKMWRMLIFEIKKVETGLSLKSRA</sequence>
<name>A0AAV9EBK2_ACOCL</name>
<feature type="region of interest" description="Disordered" evidence="3">
    <location>
        <begin position="772"/>
        <end position="838"/>
    </location>
</feature>
<dbReference type="InterPro" id="IPR002483">
    <property type="entry name" value="PWI_dom"/>
</dbReference>
<feature type="compositionally biased region" description="Low complexity" evidence="3">
    <location>
        <begin position="39"/>
        <end position="48"/>
    </location>
</feature>
<feature type="domain" description="PWI" evidence="5">
    <location>
        <begin position="859"/>
        <end position="956"/>
    </location>
</feature>
<dbReference type="InterPro" id="IPR012677">
    <property type="entry name" value="Nucleotide-bd_a/b_plait_sf"/>
</dbReference>
<dbReference type="SMART" id="SM00360">
    <property type="entry name" value="RRM"/>
    <property type="match status" value="1"/>
</dbReference>
<feature type="compositionally biased region" description="Basic and acidic residues" evidence="3">
    <location>
        <begin position="389"/>
        <end position="407"/>
    </location>
</feature>
<feature type="compositionally biased region" description="Basic and acidic residues" evidence="3">
    <location>
        <begin position="598"/>
        <end position="631"/>
    </location>
</feature>
<feature type="region of interest" description="Disordered" evidence="3">
    <location>
        <begin position="1"/>
        <end position="83"/>
    </location>
</feature>
<reference evidence="6" key="1">
    <citation type="journal article" date="2023" name="Nat. Commun.">
        <title>Diploid and tetraploid genomes of Acorus and the evolution of monocots.</title>
        <authorList>
            <person name="Ma L."/>
            <person name="Liu K.W."/>
            <person name="Li Z."/>
            <person name="Hsiao Y.Y."/>
            <person name="Qi Y."/>
            <person name="Fu T."/>
            <person name="Tang G.D."/>
            <person name="Zhang D."/>
            <person name="Sun W.H."/>
            <person name="Liu D.K."/>
            <person name="Li Y."/>
            <person name="Chen G.Z."/>
            <person name="Liu X.D."/>
            <person name="Liao X.Y."/>
            <person name="Jiang Y.T."/>
            <person name="Yu X."/>
            <person name="Hao Y."/>
            <person name="Huang J."/>
            <person name="Zhao X.W."/>
            <person name="Ke S."/>
            <person name="Chen Y.Y."/>
            <person name="Wu W.L."/>
            <person name="Hsu J.L."/>
            <person name="Lin Y.F."/>
            <person name="Huang M.D."/>
            <person name="Li C.Y."/>
            <person name="Huang L."/>
            <person name="Wang Z.W."/>
            <person name="Zhao X."/>
            <person name="Zhong W.Y."/>
            <person name="Peng D.H."/>
            <person name="Ahmad S."/>
            <person name="Lan S."/>
            <person name="Zhang J.S."/>
            <person name="Tsai W.C."/>
            <person name="Van de Peer Y."/>
            <person name="Liu Z.J."/>
        </authorList>
    </citation>
    <scope>NUCLEOTIDE SEQUENCE</scope>
    <source>
        <strain evidence="6">CP</strain>
    </source>
</reference>
<feature type="compositionally biased region" description="Low complexity" evidence="3">
    <location>
        <begin position="1"/>
        <end position="10"/>
    </location>
</feature>
<accession>A0AAV9EBK2</accession>
<gene>
    <name evidence="6" type="ORF">QJS10_CPA08g01694</name>
</gene>
<dbReference type="InterPro" id="IPR053294">
    <property type="entry name" value="RBM_PWI_domain"/>
</dbReference>
<dbReference type="InterPro" id="IPR000504">
    <property type="entry name" value="RRM_dom"/>
</dbReference>
<feature type="region of interest" description="Disordered" evidence="3">
    <location>
        <begin position="91"/>
        <end position="110"/>
    </location>
</feature>
<feature type="compositionally biased region" description="Basic and acidic residues" evidence="3">
    <location>
        <begin position="327"/>
        <end position="374"/>
    </location>
</feature>
<evidence type="ECO:0008006" key="8">
    <source>
        <dbReference type="Google" id="ProtNLM"/>
    </source>
</evidence>
<keyword evidence="7" id="KW-1185">Reference proteome</keyword>
<dbReference type="FunFam" id="1.20.1390.10:FF:000008">
    <property type="entry name" value="RNA Binding Motif protein homolog"/>
    <property type="match status" value="1"/>
</dbReference>